<accession>A0AAV9EMU0</accession>
<protein>
    <recommendedName>
        <fullName evidence="2">C2 domain-containing protein</fullName>
    </recommendedName>
</protein>
<dbReference type="GO" id="GO:0006952">
    <property type="term" value="P:defense response"/>
    <property type="evidence" value="ECO:0007669"/>
    <property type="project" value="InterPro"/>
</dbReference>
<keyword evidence="4" id="KW-1185">Reference proteome</keyword>
<feature type="region of interest" description="Disordered" evidence="1">
    <location>
        <begin position="227"/>
        <end position="262"/>
    </location>
</feature>
<feature type="domain" description="C2" evidence="2">
    <location>
        <begin position="1"/>
        <end position="119"/>
    </location>
</feature>
<feature type="compositionally biased region" description="Basic residues" evidence="1">
    <location>
        <begin position="234"/>
        <end position="244"/>
    </location>
</feature>
<organism evidence="3 4">
    <name type="scientific">Acorus calamus</name>
    <name type="common">Sweet flag</name>
    <dbReference type="NCBI Taxonomy" id="4465"/>
    <lineage>
        <taxon>Eukaryota</taxon>
        <taxon>Viridiplantae</taxon>
        <taxon>Streptophyta</taxon>
        <taxon>Embryophyta</taxon>
        <taxon>Tracheophyta</taxon>
        <taxon>Spermatophyta</taxon>
        <taxon>Magnoliopsida</taxon>
        <taxon>Liliopsida</taxon>
        <taxon>Acoraceae</taxon>
        <taxon>Acorus</taxon>
    </lineage>
</organism>
<dbReference type="EMBL" id="JAUJYO010000006">
    <property type="protein sequence ID" value="KAK1314160.1"/>
    <property type="molecule type" value="Genomic_DNA"/>
</dbReference>
<dbReference type="PANTHER" id="PTHR32246">
    <property type="entry name" value="INGRESSION PROTEIN FIC1"/>
    <property type="match status" value="1"/>
</dbReference>
<reference evidence="3" key="1">
    <citation type="journal article" date="2023" name="Nat. Commun.">
        <title>Diploid and tetraploid genomes of Acorus and the evolution of monocots.</title>
        <authorList>
            <person name="Ma L."/>
            <person name="Liu K.W."/>
            <person name="Li Z."/>
            <person name="Hsiao Y.Y."/>
            <person name="Qi Y."/>
            <person name="Fu T."/>
            <person name="Tang G.D."/>
            <person name="Zhang D."/>
            <person name="Sun W.H."/>
            <person name="Liu D.K."/>
            <person name="Li Y."/>
            <person name="Chen G.Z."/>
            <person name="Liu X.D."/>
            <person name="Liao X.Y."/>
            <person name="Jiang Y.T."/>
            <person name="Yu X."/>
            <person name="Hao Y."/>
            <person name="Huang J."/>
            <person name="Zhao X.W."/>
            <person name="Ke S."/>
            <person name="Chen Y.Y."/>
            <person name="Wu W.L."/>
            <person name="Hsu J.L."/>
            <person name="Lin Y.F."/>
            <person name="Huang M.D."/>
            <person name="Li C.Y."/>
            <person name="Huang L."/>
            <person name="Wang Z.W."/>
            <person name="Zhao X."/>
            <person name="Zhong W.Y."/>
            <person name="Peng D.H."/>
            <person name="Ahmad S."/>
            <person name="Lan S."/>
            <person name="Zhang J.S."/>
            <person name="Tsai W.C."/>
            <person name="Van de Peer Y."/>
            <person name="Liu Z.J."/>
        </authorList>
    </citation>
    <scope>NUCLEOTIDE SEQUENCE</scope>
    <source>
        <strain evidence="3">CP</strain>
    </source>
</reference>
<dbReference type="Gene3D" id="2.60.40.150">
    <property type="entry name" value="C2 domain"/>
    <property type="match status" value="1"/>
</dbReference>
<dbReference type="PANTHER" id="PTHR32246:SF143">
    <property type="entry name" value="CALCIUM-DEPENDENT LIPID-BINDING (CALB DOMAIN) FAMILY PROTEIN"/>
    <property type="match status" value="1"/>
</dbReference>
<name>A0AAV9EMU0_ACOCL</name>
<dbReference type="InterPro" id="IPR035892">
    <property type="entry name" value="C2_domain_sf"/>
</dbReference>
<sequence>MPPSATEPSSTAPFHLLEFNIISAQDLHPVHRRMRTYAVAWVRPDRKLSTRLDPTGDSDPTWNDKFVFRVEPDFLRSETSAVMIEIYSVARGPIPDRLVGSVRVVLSHLIFSTPSSRFVALQVRRPSCRPQGIVNIGVSLLDGFAPVYAGLGGSELGYKDLMGDSKRRNQDESDRLAALATAEAAAEKAAATASLTRCKSEWEDSRREEAVLESKLDRWRNELPPIYDYESGSRKTRPIRKSGSSRRPPPSVGGRRRRSGSWCFSCSGGVGSLARGGGGGAAPVIA</sequence>
<dbReference type="SMART" id="SM00239">
    <property type="entry name" value="C2"/>
    <property type="match status" value="1"/>
</dbReference>
<evidence type="ECO:0000259" key="2">
    <source>
        <dbReference type="PROSITE" id="PS50004"/>
    </source>
</evidence>
<proteinExistence type="predicted"/>
<gene>
    <name evidence="3" type="ORF">QJS10_CPA06g00114</name>
</gene>
<dbReference type="CDD" id="cd04051">
    <property type="entry name" value="C2_SRC2_like"/>
    <property type="match status" value="1"/>
</dbReference>
<reference evidence="3" key="2">
    <citation type="submission" date="2023-06" db="EMBL/GenBank/DDBJ databases">
        <authorList>
            <person name="Ma L."/>
            <person name="Liu K.-W."/>
            <person name="Li Z."/>
            <person name="Hsiao Y.-Y."/>
            <person name="Qi Y."/>
            <person name="Fu T."/>
            <person name="Tang G."/>
            <person name="Zhang D."/>
            <person name="Sun W.-H."/>
            <person name="Liu D.-K."/>
            <person name="Li Y."/>
            <person name="Chen G.-Z."/>
            <person name="Liu X.-D."/>
            <person name="Liao X.-Y."/>
            <person name="Jiang Y.-T."/>
            <person name="Yu X."/>
            <person name="Hao Y."/>
            <person name="Huang J."/>
            <person name="Zhao X.-W."/>
            <person name="Ke S."/>
            <person name="Chen Y.-Y."/>
            <person name="Wu W.-L."/>
            <person name="Hsu J.-L."/>
            <person name="Lin Y.-F."/>
            <person name="Huang M.-D."/>
            <person name="Li C.-Y."/>
            <person name="Huang L."/>
            <person name="Wang Z.-W."/>
            <person name="Zhao X."/>
            <person name="Zhong W.-Y."/>
            <person name="Peng D.-H."/>
            <person name="Ahmad S."/>
            <person name="Lan S."/>
            <person name="Zhang J.-S."/>
            <person name="Tsai W.-C."/>
            <person name="Van De Peer Y."/>
            <person name="Liu Z.-J."/>
        </authorList>
    </citation>
    <scope>NUCLEOTIDE SEQUENCE</scope>
    <source>
        <strain evidence="3">CP</strain>
        <tissue evidence="3">Leaves</tissue>
    </source>
</reference>
<comment type="caution">
    <text evidence="3">The sequence shown here is derived from an EMBL/GenBank/DDBJ whole genome shotgun (WGS) entry which is preliminary data.</text>
</comment>
<dbReference type="InterPro" id="IPR000008">
    <property type="entry name" value="C2_dom"/>
</dbReference>
<evidence type="ECO:0000313" key="3">
    <source>
        <dbReference type="EMBL" id="KAK1314160.1"/>
    </source>
</evidence>
<dbReference type="Pfam" id="PF00168">
    <property type="entry name" value="C2"/>
    <property type="match status" value="1"/>
</dbReference>
<evidence type="ECO:0000313" key="4">
    <source>
        <dbReference type="Proteomes" id="UP001180020"/>
    </source>
</evidence>
<dbReference type="PROSITE" id="PS50004">
    <property type="entry name" value="C2"/>
    <property type="match status" value="1"/>
</dbReference>
<dbReference type="AlphaFoldDB" id="A0AAV9EMU0"/>
<dbReference type="SUPFAM" id="SSF49562">
    <property type="entry name" value="C2 domain (Calcium/lipid-binding domain, CaLB)"/>
    <property type="match status" value="1"/>
</dbReference>
<dbReference type="InterPro" id="IPR044750">
    <property type="entry name" value="C2_SRC2/BAP"/>
</dbReference>
<evidence type="ECO:0000256" key="1">
    <source>
        <dbReference type="SAM" id="MobiDB-lite"/>
    </source>
</evidence>
<dbReference type="Proteomes" id="UP001180020">
    <property type="component" value="Unassembled WGS sequence"/>
</dbReference>